<evidence type="ECO:0000256" key="1">
    <source>
        <dbReference type="SAM" id="MobiDB-lite"/>
    </source>
</evidence>
<organism evidence="5 6">
    <name type="scientific">Natrarchaeobaculum aegyptiacum</name>
    <dbReference type="NCBI Taxonomy" id="745377"/>
    <lineage>
        <taxon>Archaea</taxon>
        <taxon>Methanobacteriati</taxon>
        <taxon>Methanobacteriota</taxon>
        <taxon>Stenosarchaea group</taxon>
        <taxon>Halobacteria</taxon>
        <taxon>Halobacteriales</taxon>
        <taxon>Natrialbaceae</taxon>
        <taxon>Natrarchaeobaculum</taxon>
    </lineage>
</organism>
<dbReference type="AlphaFoldDB" id="A0A2Z2HV61"/>
<dbReference type="RefSeq" id="WP_086888431.1">
    <property type="nucleotide sequence ID" value="NZ_CP019893.1"/>
</dbReference>
<gene>
    <name evidence="5" type="ORF">B1756_10160</name>
</gene>
<feature type="region of interest" description="Disordered" evidence="1">
    <location>
        <begin position="94"/>
        <end position="133"/>
    </location>
</feature>
<accession>A0A2Z2HV61</accession>
<dbReference type="OrthoDB" id="292134at2157"/>
<dbReference type="Pfam" id="PF26238">
    <property type="entry name" value="DUF8054_M"/>
    <property type="match status" value="1"/>
</dbReference>
<feature type="compositionally biased region" description="Basic and acidic residues" evidence="1">
    <location>
        <begin position="122"/>
        <end position="133"/>
    </location>
</feature>
<name>A0A2Z2HV61_9EURY</name>
<feature type="domain" description="DUF8054" evidence="4">
    <location>
        <begin position="136"/>
        <end position="255"/>
    </location>
</feature>
<dbReference type="InterPro" id="IPR058674">
    <property type="entry name" value="DUF8054_N"/>
</dbReference>
<dbReference type="Pfam" id="PF26237">
    <property type="entry name" value="DUF8054_C"/>
    <property type="match status" value="1"/>
</dbReference>
<evidence type="ECO:0000313" key="5">
    <source>
        <dbReference type="EMBL" id="ARS90055.1"/>
    </source>
</evidence>
<evidence type="ECO:0000259" key="3">
    <source>
        <dbReference type="Pfam" id="PF26237"/>
    </source>
</evidence>
<dbReference type="EMBL" id="CP019893">
    <property type="protein sequence ID" value="ARS90055.1"/>
    <property type="molecule type" value="Genomic_DNA"/>
</dbReference>
<evidence type="ECO:0000313" key="6">
    <source>
        <dbReference type="Proteomes" id="UP000250088"/>
    </source>
</evidence>
<reference evidence="6" key="1">
    <citation type="submission" date="2017-02" db="EMBL/GenBank/DDBJ databases">
        <title>Natronthermophilus aegyptiacus gen. nov.,sp. nov., an aerobic, extremely halophilic alkalithermophilic archaeon isolated from the athalassohaline Wadi An Natrun, Egypt.</title>
        <authorList>
            <person name="Zhao B."/>
        </authorList>
    </citation>
    <scope>NUCLEOTIDE SEQUENCE [LARGE SCALE GENOMIC DNA]</scope>
    <source>
        <strain evidence="6">JW/NM-HA 15</strain>
    </source>
</reference>
<feature type="domain" description="DUF8054" evidence="2">
    <location>
        <begin position="7"/>
        <end position="86"/>
    </location>
</feature>
<feature type="domain" description="DUF8054" evidence="3">
    <location>
        <begin position="258"/>
        <end position="298"/>
    </location>
</feature>
<dbReference type="InterPro" id="IPR058775">
    <property type="entry name" value="DUF8054_M"/>
</dbReference>
<sequence>MKERLFDTLHQPEYTGENRCEACTVVNVGIAAVLGALVARKSKLAAAVTLGIAGVVIYLRGYLVPGTPTLTKRYLPPAVLRLFGKEPEPATASGFAGVDSIHHGPPSSAAAPGESTVANQADPERAPEDPADRIVPEEYFLEREIVEPCEDVDDLCLTGSFESAWVEEIDRIDADALDADDAVAAIGLDDDATFEIERHGDGRVLRTDDQPIGQWPSQAALVADVAAARVLENWDDEWASLAVEQQGALLNGLRLFLETCPTTGGEVALGQETVESCCQSYEVVAVTCTDTDERLFEHPVGDVDA</sequence>
<dbReference type="Proteomes" id="UP000250088">
    <property type="component" value="Chromosome"/>
</dbReference>
<dbReference type="Pfam" id="PF26236">
    <property type="entry name" value="DUF8054_N"/>
    <property type="match status" value="1"/>
</dbReference>
<keyword evidence="6" id="KW-1185">Reference proteome</keyword>
<protein>
    <submittedName>
        <fullName evidence="5">Uncharacterized protein</fullName>
    </submittedName>
</protein>
<dbReference type="InterPro" id="IPR058675">
    <property type="entry name" value="DUF8054_C"/>
</dbReference>
<evidence type="ECO:0000259" key="4">
    <source>
        <dbReference type="Pfam" id="PF26238"/>
    </source>
</evidence>
<dbReference type="GeneID" id="32894445"/>
<evidence type="ECO:0000259" key="2">
    <source>
        <dbReference type="Pfam" id="PF26236"/>
    </source>
</evidence>
<dbReference type="KEGG" id="naj:B1756_10160"/>
<proteinExistence type="predicted"/>